<sequence length="332" mass="37435">MKIALEEHFVNPGLLDYCIRYMPKVSDQKRKELVSRLSDFHQLRLAIMDESGIDFAVLGLSGPGVQAEADTKTAIRLAQESNDILAGEIARNPDRFGGFAHLAMQSAEAAADELERTVTELGFAGAMVNGHTNGVYLDAPQYDMFWERMQALNVPLYLHPTDAYIKPHVFEGCDELLKATWEWNCETSSHFLRLIYAGVFDRFPQLKIILGHMGEMLPFELWRLDSRSQLICGKRPLKMQPSDYLKRNLYITTSGQCDDAPLKCSLQSLGDNHVLFSADYPYEDCVYAANWIDKADISEDIRAKICYKNALAIMPTLAANPCFDQVQSAQHN</sequence>
<dbReference type="Gene3D" id="3.20.20.140">
    <property type="entry name" value="Metal-dependent hydrolases"/>
    <property type="match status" value="1"/>
</dbReference>
<feature type="domain" description="Amidohydrolase-related" evidence="2">
    <location>
        <begin position="39"/>
        <end position="312"/>
    </location>
</feature>
<dbReference type="Proteomes" id="UP001595758">
    <property type="component" value="Unassembled WGS sequence"/>
</dbReference>
<evidence type="ECO:0000313" key="4">
    <source>
        <dbReference type="Proteomes" id="UP001595758"/>
    </source>
</evidence>
<keyword evidence="1" id="KW-0456">Lyase</keyword>
<dbReference type="EMBL" id="JBHSAB010000002">
    <property type="protein sequence ID" value="MFC3908052.1"/>
    <property type="molecule type" value="Genomic_DNA"/>
</dbReference>
<dbReference type="InterPro" id="IPR032466">
    <property type="entry name" value="Metal_Hydrolase"/>
</dbReference>
<dbReference type="InterPro" id="IPR032465">
    <property type="entry name" value="ACMSD"/>
</dbReference>
<evidence type="ECO:0000313" key="3">
    <source>
        <dbReference type="EMBL" id="MFC3908052.1"/>
    </source>
</evidence>
<dbReference type="PANTHER" id="PTHR21240:SF30">
    <property type="entry name" value="AMIDOHYDROLASE-RELATED DOMAIN-CONTAINING PROTEIN-RELATED"/>
    <property type="match status" value="1"/>
</dbReference>
<proteinExistence type="predicted"/>
<organism evidence="3 4">
    <name type="scientific">Legionella dresdenensis</name>
    <dbReference type="NCBI Taxonomy" id="450200"/>
    <lineage>
        <taxon>Bacteria</taxon>
        <taxon>Pseudomonadati</taxon>
        <taxon>Pseudomonadota</taxon>
        <taxon>Gammaproteobacteria</taxon>
        <taxon>Legionellales</taxon>
        <taxon>Legionellaceae</taxon>
        <taxon>Legionella</taxon>
    </lineage>
</organism>
<reference evidence="4" key="1">
    <citation type="journal article" date="2019" name="Int. J. Syst. Evol. Microbiol.">
        <title>The Global Catalogue of Microorganisms (GCM) 10K type strain sequencing project: providing services to taxonomists for standard genome sequencing and annotation.</title>
        <authorList>
            <consortium name="The Broad Institute Genomics Platform"/>
            <consortium name="The Broad Institute Genome Sequencing Center for Infectious Disease"/>
            <person name="Wu L."/>
            <person name="Ma J."/>
        </authorList>
    </citation>
    <scope>NUCLEOTIDE SEQUENCE [LARGE SCALE GENOMIC DNA]</scope>
    <source>
        <strain evidence="4">CCUG 59858</strain>
    </source>
</reference>
<evidence type="ECO:0000256" key="1">
    <source>
        <dbReference type="ARBA" id="ARBA00023239"/>
    </source>
</evidence>
<accession>A0ABV8CD76</accession>
<protein>
    <submittedName>
        <fullName evidence="3">Amidohydrolase family protein</fullName>
    </submittedName>
</protein>
<keyword evidence="4" id="KW-1185">Reference proteome</keyword>
<name>A0ABV8CD76_9GAMM</name>
<gene>
    <name evidence="3" type="ORF">ACFORL_03025</name>
</gene>
<comment type="caution">
    <text evidence="3">The sequence shown here is derived from an EMBL/GenBank/DDBJ whole genome shotgun (WGS) entry which is preliminary data.</text>
</comment>
<dbReference type="SUPFAM" id="SSF51556">
    <property type="entry name" value="Metallo-dependent hydrolases"/>
    <property type="match status" value="1"/>
</dbReference>
<dbReference type="Pfam" id="PF04909">
    <property type="entry name" value="Amidohydro_2"/>
    <property type="match status" value="1"/>
</dbReference>
<dbReference type="PANTHER" id="PTHR21240">
    <property type="entry name" value="2-AMINO-3-CARBOXYLMUCONATE-6-SEMIALDEHYDE DECARBOXYLASE"/>
    <property type="match status" value="1"/>
</dbReference>
<evidence type="ECO:0000259" key="2">
    <source>
        <dbReference type="Pfam" id="PF04909"/>
    </source>
</evidence>
<dbReference type="RefSeq" id="WP_382340982.1">
    <property type="nucleotide sequence ID" value="NZ_JBHSAB010000002.1"/>
</dbReference>
<dbReference type="InterPro" id="IPR006680">
    <property type="entry name" value="Amidohydro-rel"/>
</dbReference>